<dbReference type="STRING" id="448385.sce0541"/>
<sequence length="365" mass="39779">MKIYVFTGPTLAPSEARAYLDATYLPPAAQGDVYSATLDRPVAIGIIDGYFERVPAVWHKEVLWAMSQGIHVLGSASMGALRAAELAAFGMEGVGAIYEAFARGELEDDDEVAVAHRPPDDGYKACSEAMVNVRSTLRAAAAAGAVDEGTRDALERIAKRLFYAERTWPLLLEAGRAEGLPRETLEALRAFLPRGRVDQKRLDAIAMLEQMSARFAGAVKPKAVRYRFQHTNAWEHARRAAERRSADATATDSAGAPVPDEALAEELRLAGTGTYQSFAARASDKQRLLAAHGASSAALAEAVLPEQELLRWYFEEQLGQPVPDDLAAYAHRVGFEDVNALRRALALELLYVQWTGRGPRTDRGD</sequence>
<feature type="region of interest" description="Disordered" evidence="1">
    <location>
        <begin position="237"/>
        <end position="257"/>
    </location>
</feature>
<dbReference type="Pfam" id="PF07812">
    <property type="entry name" value="TfuA"/>
    <property type="match status" value="1"/>
</dbReference>
<protein>
    <recommendedName>
        <fullName evidence="2">TfuA-like core domain-containing protein</fullName>
    </recommendedName>
</protein>
<gene>
    <name evidence="3" type="ordered locus">sce0541</name>
</gene>
<dbReference type="OrthoDB" id="118811at2"/>
<dbReference type="BioCyc" id="SCEL448385:SCE_RS02835-MONOMER"/>
<evidence type="ECO:0000259" key="2">
    <source>
        <dbReference type="Pfam" id="PF07812"/>
    </source>
</evidence>
<feature type="compositionally biased region" description="Basic and acidic residues" evidence="1">
    <location>
        <begin position="237"/>
        <end position="246"/>
    </location>
</feature>
<reference evidence="3 4" key="1">
    <citation type="journal article" date="2007" name="Nat. Biotechnol.">
        <title>Complete genome sequence of the myxobacterium Sorangium cellulosum.</title>
        <authorList>
            <person name="Schneiker S."/>
            <person name="Perlova O."/>
            <person name="Kaiser O."/>
            <person name="Gerth K."/>
            <person name="Alici A."/>
            <person name="Altmeyer M.O."/>
            <person name="Bartels D."/>
            <person name="Bekel T."/>
            <person name="Beyer S."/>
            <person name="Bode E."/>
            <person name="Bode H.B."/>
            <person name="Bolten C.J."/>
            <person name="Choudhuri J.V."/>
            <person name="Doss S."/>
            <person name="Elnakady Y.A."/>
            <person name="Frank B."/>
            <person name="Gaigalat L."/>
            <person name="Goesmann A."/>
            <person name="Groeger C."/>
            <person name="Gross F."/>
            <person name="Jelsbak L."/>
            <person name="Jelsbak L."/>
            <person name="Kalinowski J."/>
            <person name="Kegler C."/>
            <person name="Knauber T."/>
            <person name="Konietzny S."/>
            <person name="Kopp M."/>
            <person name="Krause L."/>
            <person name="Krug D."/>
            <person name="Linke B."/>
            <person name="Mahmud T."/>
            <person name="Martinez-Arias R."/>
            <person name="McHardy A.C."/>
            <person name="Merai M."/>
            <person name="Meyer F."/>
            <person name="Mormann S."/>
            <person name="Munoz-Dorado J."/>
            <person name="Perez J."/>
            <person name="Pradella S."/>
            <person name="Rachid S."/>
            <person name="Raddatz G."/>
            <person name="Rosenau F."/>
            <person name="Rueckert C."/>
            <person name="Sasse F."/>
            <person name="Scharfe M."/>
            <person name="Schuster S.C."/>
            <person name="Suen G."/>
            <person name="Treuner-Lange A."/>
            <person name="Velicer G.J."/>
            <person name="Vorholter F.-J."/>
            <person name="Weissman K.J."/>
            <person name="Welch R.D."/>
            <person name="Wenzel S.C."/>
            <person name="Whitworth D.E."/>
            <person name="Wilhelm S."/>
            <person name="Wittmann C."/>
            <person name="Bloecker H."/>
            <person name="Puehler A."/>
            <person name="Mueller R."/>
        </authorList>
    </citation>
    <scope>NUCLEOTIDE SEQUENCE [LARGE SCALE GENOMIC DNA]</scope>
    <source>
        <strain evidence="4">So ce56</strain>
    </source>
</reference>
<dbReference type="InterPro" id="IPR012924">
    <property type="entry name" value="TfuA_core"/>
</dbReference>
<dbReference type="eggNOG" id="COG3482">
    <property type="taxonomic scope" value="Bacteria"/>
</dbReference>
<dbReference type="KEGG" id="scl:sce0541"/>
<dbReference type="HOGENOM" id="CLU_045640_0_0_7"/>
<dbReference type="EMBL" id="AM746676">
    <property type="protein sequence ID" value="CAN90698.1"/>
    <property type="molecule type" value="Genomic_DNA"/>
</dbReference>
<keyword evidence="4" id="KW-1185">Reference proteome</keyword>
<organism evidence="3 4">
    <name type="scientific">Sorangium cellulosum (strain So ce56)</name>
    <name type="common">Polyangium cellulosum (strain So ce56)</name>
    <dbReference type="NCBI Taxonomy" id="448385"/>
    <lineage>
        <taxon>Bacteria</taxon>
        <taxon>Pseudomonadati</taxon>
        <taxon>Myxococcota</taxon>
        <taxon>Polyangia</taxon>
        <taxon>Polyangiales</taxon>
        <taxon>Polyangiaceae</taxon>
        <taxon>Sorangium</taxon>
    </lineage>
</organism>
<dbReference type="AlphaFoldDB" id="A9GV29"/>
<evidence type="ECO:0000256" key="1">
    <source>
        <dbReference type="SAM" id="MobiDB-lite"/>
    </source>
</evidence>
<proteinExistence type="predicted"/>
<name>A9GV29_SORC5</name>
<dbReference type="Proteomes" id="UP000002139">
    <property type="component" value="Chromosome"/>
</dbReference>
<accession>A9GV29</accession>
<feature type="domain" description="TfuA-like core" evidence="2">
    <location>
        <begin position="48"/>
        <end position="167"/>
    </location>
</feature>
<dbReference type="RefSeq" id="WP_012233176.1">
    <property type="nucleotide sequence ID" value="NC_010162.1"/>
</dbReference>
<evidence type="ECO:0000313" key="4">
    <source>
        <dbReference type="Proteomes" id="UP000002139"/>
    </source>
</evidence>
<evidence type="ECO:0000313" key="3">
    <source>
        <dbReference type="EMBL" id="CAN90698.1"/>
    </source>
</evidence>